<keyword evidence="6" id="KW-0833">Ubl conjugation pathway</keyword>
<dbReference type="EMBL" id="CMVM020000038">
    <property type="status" value="NOT_ANNOTATED_CDS"/>
    <property type="molecule type" value="Genomic_DNA"/>
</dbReference>
<keyword evidence="7" id="KW-0862">Zinc</keyword>
<evidence type="ECO:0000256" key="1">
    <source>
        <dbReference type="ARBA" id="ARBA00004123"/>
    </source>
</evidence>
<evidence type="ECO:0000259" key="14">
    <source>
        <dbReference type="PROSITE" id="PS51788"/>
    </source>
</evidence>
<dbReference type="Proteomes" id="UP000024404">
    <property type="component" value="Unassembled WGS sequence"/>
</dbReference>
<organism evidence="15 16">
    <name type="scientific">Onchocerca volvulus</name>
    <dbReference type="NCBI Taxonomy" id="6282"/>
    <lineage>
        <taxon>Eukaryota</taxon>
        <taxon>Metazoa</taxon>
        <taxon>Ecdysozoa</taxon>
        <taxon>Nematoda</taxon>
        <taxon>Chromadorea</taxon>
        <taxon>Rhabditida</taxon>
        <taxon>Spirurina</taxon>
        <taxon>Spiruromorpha</taxon>
        <taxon>Filarioidea</taxon>
        <taxon>Onchocercidae</taxon>
        <taxon>Onchocerca</taxon>
    </lineage>
</organism>
<evidence type="ECO:0000256" key="13">
    <source>
        <dbReference type="SAM" id="MobiDB-lite"/>
    </source>
</evidence>
<proteinExistence type="inferred from homology"/>
<comment type="similarity">
    <text evidence="3">Belongs to the CRBN family.</text>
</comment>
<dbReference type="InterPro" id="IPR015947">
    <property type="entry name" value="PUA-like_sf"/>
</dbReference>
<dbReference type="InterPro" id="IPR046336">
    <property type="entry name" value="Lon_prtase_N_sf"/>
</dbReference>
<evidence type="ECO:0000313" key="16">
    <source>
        <dbReference type="Proteomes" id="UP000024404"/>
    </source>
</evidence>
<sequence>MNNNLQNVDDENDSIHEDDTESESTQSSEDDERERRPFDVTLPPTHQYLRLNGNDDLPHGFKMEDAGKVITVSILEMPIVLLPTQLLPFHTDYPLLVSQLRQAARENEYIALKPRLDSFDTSIATLIQSAFTNQVRSLQENDGGISVQAVGRQRCRILNRRSAINGMPYGDVEVLEERELPAFSHVLMPVSFAHLRPTKSLRFFAAMTSHSYHALKISLTKHYIDEIAKWLYGWHVYEKVKRVLSQGPTALSYWVAANLPIDMEMRLRLLDEPCTDRRLKDEYGIINRIDVIVCKNCGTLLCNMSQMISVSTEGNSAHYVNPGGYVHDLFTVSEVISTIARGPPSAECSWFPGYKWTIHECSHCGQHIGWRFTSSDLSPSSFFGLTRRSIRPADSRRPITSTIQRIEQLAII</sequence>
<feature type="region of interest" description="Disordered" evidence="13">
    <location>
        <begin position="1"/>
        <end position="57"/>
    </location>
</feature>
<evidence type="ECO:0000256" key="11">
    <source>
        <dbReference type="ARBA" id="ARBA00046075"/>
    </source>
</evidence>
<evidence type="ECO:0000256" key="12">
    <source>
        <dbReference type="ARBA" id="ARBA00046796"/>
    </source>
</evidence>
<keyword evidence="5" id="KW-0479">Metal-binding</keyword>
<evidence type="ECO:0000256" key="7">
    <source>
        <dbReference type="ARBA" id="ARBA00022833"/>
    </source>
</evidence>
<dbReference type="EnsemblMetazoa" id="OVOC1354.1">
    <property type="protein sequence ID" value="OVOC1354.1"/>
    <property type="gene ID" value="WBGene00238163"/>
</dbReference>
<feature type="compositionally biased region" description="Acidic residues" evidence="13">
    <location>
        <begin position="8"/>
        <end position="32"/>
    </location>
</feature>
<dbReference type="FunFam" id="2.170.150.20:FF:000007">
    <property type="entry name" value="Protein cereblon"/>
    <property type="match status" value="1"/>
</dbReference>
<feature type="domain" description="CULT" evidence="14">
    <location>
        <begin position="289"/>
        <end position="394"/>
    </location>
</feature>
<comment type="subcellular location">
    <subcellularLocation>
        <location evidence="1">Nucleus</location>
    </subcellularLocation>
</comment>
<evidence type="ECO:0000256" key="9">
    <source>
        <dbReference type="ARBA" id="ARBA00023242"/>
    </source>
</evidence>
<protein>
    <recommendedName>
        <fullName evidence="4">Protein cereblon</fullName>
    </recommendedName>
    <alternativeName>
        <fullName evidence="10">Protein ohgata</fullName>
    </alternativeName>
</protein>
<dbReference type="OMA" id="SPQYIAR"/>
<evidence type="ECO:0000256" key="6">
    <source>
        <dbReference type="ARBA" id="ARBA00022786"/>
    </source>
</evidence>
<evidence type="ECO:0000256" key="2">
    <source>
        <dbReference type="ARBA" id="ARBA00004906"/>
    </source>
</evidence>
<dbReference type="InterPro" id="IPR004910">
    <property type="entry name" value="Yippee/Mis18/Cereblon"/>
</dbReference>
<keyword evidence="16" id="KW-1185">Reference proteome</keyword>
<dbReference type="AlphaFoldDB" id="A0A8R1TNF9"/>
<keyword evidence="9" id="KW-0539">Nucleus</keyword>
<dbReference type="SMART" id="SM00464">
    <property type="entry name" value="LON"/>
    <property type="match status" value="1"/>
</dbReference>
<evidence type="ECO:0000313" key="15">
    <source>
        <dbReference type="EnsemblMetazoa" id="OVOC1354.1"/>
    </source>
</evidence>
<dbReference type="SUPFAM" id="SSF88697">
    <property type="entry name" value="PUA domain-like"/>
    <property type="match status" value="1"/>
</dbReference>
<dbReference type="GO" id="GO:0005634">
    <property type="term" value="C:nucleus"/>
    <property type="evidence" value="ECO:0007669"/>
    <property type="project" value="UniProtKB-SubCell"/>
</dbReference>
<dbReference type="Pfam" id="PF03226">
    <property type="entry name" value="Yippee-Mis18"/>
    <property type="match status" value="1"/>
</dbReference>
<evidence type="ECO:0000256" key="10">
    <source>
        <dbReference type="ARBA" id="ARBA00030079"/>
    </source>
</evidence>
<dbReference type="InterPro" id="IPR003111">
    <property type="entry name" value="Lon_prtase_N"/>
</dbReference>
<evidence type="ECO:0000256" key="8">
    <source>
        <dbReference type="ARBA" id="ARBA00022843"/>
    </source>
</evidence>
<dbReference type="GO" id="GO:0046872">
    <property type="term" value="F:metal ion binding"/>
    <property type="evidence" value="ECO:0007669"/>
    <property type="project" value="UniProtKB-KW"/>
</dbReference>
<name>A0A8R1TNF9_ONCVO</name>
<evidence type="ECO:0000256" key="4">
    <source>
        <dbReference type="ARBA" id="ARBA00014394"/>
    </source>
</evidence>
<reference evidence="16" key="1">
    <citation type="submission" date="2013-10" db="EMBL/GenBank/DDBJ databases">
        <title>Genome sequencing of Onchocerca volvulus.</title>
        <authorList>
            <person name="Cotton J."/>
            <person name="Tsai J."/>
            <person name="Stanley E."/>
            <person name="Tracey A."/>
            <person name="Holroyd N."/>
            <person name="Lustigman S."/>
            <person name="Berriman M."/>
        </authorList>
    </citation>
    <scope>NUCLEOTIDE SEQUENCE</scope>
</reference>
<accession>A0A8R1TNF9</accession>
<comment type="pathway">
    <text evidence="2">Protein modification; protein ubiquitination.</text>
</comment>
<dbReference type="CDD" id="cd15777">
    <property type="entry name" value="CRBN_C_like"/>
    <property type="match status" value="1"/>
</dbReference>
<dbReference type="InterPro" id="IPR034750">
    <property type="entry name" value="CULT"/>
</dbReference>
<evidence type="ECO:0000256" key="5">
    <source>
        <dbReference type="ARBA" id="ARBA00022723"/>
    </source>
</evidence>
<comment type="function">
    <text evidence="11">Substrate recognition component of a DCX (DDB1-CUL4-X-box) E3 protein ligase complex that mediates the ubiquitination and subsequent proteasomal degradation of target proteins. Has an essential role in mediating growth by negatively regulating insulin signaling. It also has a role in maintaining presynaptic function in the neuromuscular junction synapses of third-instar larvae.</text>
</comment>
<comment type="subunit">
    <text evidence="12">Likely a component of a DCX (DDB1-CUL4-X-box) protein ligase complex. May interact with pic/DDB1.</text>
</comment>
<keyword evidence="8" id="KW-0832">Ubl conjugation</keyword>
<dbReference type="Pfam" id="PF02190">
    <property type="entry name" value="LON_substr_bdg"/>
    <property type="match status" value="1"/>
</dbReference>
<evidence type="ECO:0000256" key="3">
    <source>
        <dbReference type="ARBA" id="ARBA00005293"/>
    </source>
</evidence>
<dbReference type="Gene3D" id="2.170.150.20">
    <property type="entry name" value="Peptide methionine sulfoxide reductase"/>
    <property type="match status" value="1"/>
</dbReference>
<dbReference type="Gene3D" id="2.30.130.40">
    <property type="entry name" value="LON domain-like"/>
    <property type="match status" value="1"/>
</dbReference>
<dbReference type="PROSITE" id="PS51788">
    <property type="entry name" value="CULT"/>
    <property type="match status" value="1"/>
</dbReference>
<reference evidence="15" key="2">
    <citation type="submission" date="2022-06" db="UniProtKB">
        <authorList>
            <consortium name="EnsemblMetazoa"/>
        </authorList>
    </citation>
    <scope>IDENTIFICATION</scope>
</reference>
<dbReference type="Gene3D" id="1.20.58.1480">
    <property type="match status" value="1"/>
</dbReference>